<organism evidence="1 2">
    <name type="scientific">Flavivirga jejuensis</name>
    <dbReference type="NCBI Taxonomy" id="870487"/>
    <lineage>
        <taxon>Bacteria</taxon>
        <taxon>Pseudomonadati</taxon>
        <taxon>Bacteroidota</taxon>
        <taxon>Flavobacteriia</taxon>
        <taxon>Flavobacteriales</taxon>
        <taxon>Flavobacteriaceae</taxon>
        <taxon>Flavivirga</taxon>
    </lineage>
</organism>
<keyword evidence="2" id="KW-1185">Reference proteome</keyword>
<dbReference type="InterPro" id="IPR011856">
    <property type="entry name" value="tRNA_endonuc-like_dom_sf"/>
</dbReference>
<gene>
    <name evidence="1" type="ORF">Q4Q40_04965</name>
</gene>
<dbReference type="Gene3D" id="3.40.1350.10">
    <property type="match status" value="1"/>
</dbReference>
<evidence type="ECO:0000313" key="1">
    <source>
        <dbReference type="EMBL" id="MDO5973530.1"/>
    </source>
</evidence>
<dbReference type="Proteomes" id="UP001176806">
    <property type="component" value="Unassembled WGS sequence"/>
</dbReference>
<dbReference type="RefSeq" id="WP_303300623.1">
    <property type="nucleotide sequence ID" value="NZ_BAABDA010000042.1"/>
</dbReference>
<reference evidence="1" key="1">
    <citation type="submission" date="2023-07" db="EMBL/GenBank/DDBJ databases">
        <title>Two novel species in the genus Flavivirga.</title>
        <authorList>
            <person name="Kwon K."/>
        </authorList>
    </citation>
    <scope>NUCLEOTIDE SEQUENCE</scope>
    <source>
        <strain evidence="1">KACC 14158</strain>
    </source>
</reference>
<protein>
    <recommendedName>
        <fullName evidence="3">VRR-NUC domain-containing protein</fullName>
    </recommendedName>
</protein>
<evidence type="ECO:0008006" key="3">
    <source>
        <dbReference type="Google" id="ProtNLM"/>
    </source>
</evidence>
<name>A0ABT8WK41_9FLAO</name>
<evidence type="ECO:0000313" key="2">
    <source>
        <dbReference type="Proteomes" id="UP001176806"/>
    </source>
</evidence>
<proteinExistence type="predicted"/>
<sequence>MAIKKLIELRLEKLKADHPTVPEYAIPKPKYSDRTSNGLTKCIIDLIELNGFQAERINSMGKQLDNRKTVTDVIGRQRTVGSVTWIKGSGQVGTADISSTIMGRSIKIEIKCKSTNDNRQSKAQKDYQKKIERAGGVYIIVRTFQDFYNWFNEFNNKF</sequence>
<dbReference type="EMBL" id="JAUOEL010000001">
    <property type="protein sequence ID" value="MDO5973530.1"/>
    <property type="molecule type" value="Genomic_DNA"/>
</dbReference>
<accession>A0ABT8WK41</accession>
<comment type="caution">
    <text evidence="1">The sequence shown here is derived from an EMBL/GenBank/DDBJ whole genome shotgun (WGS) entry which is preliminary data.</text>
</comment>